<reference evidence="2 3" key="1">
    <citation type="journal article" date="2021" name="Commun. Biol.">
        <title>The genome of Shorea leprosula (Dipterocarpaceae) highlights the ecological relevance of drought in aseasonal tropical rainforests.</title>
        <authorList>
            <person name="Ng K.K.S."/>
            <person name="Kobayashi M.J."/>
            <person name="Fawcett J.A."/>
            <person name="Hatakeyama M."/>
            <person name="Paape T."/>
            <person name="Ng C.H."/>
            <person name="Ang C.C."/>
            <person name="Tnah L.H."/>
            <person name="Lee C.T."/>
            <person name="Nishiyama T."/>
            <person name="Sese J."/>
            <person name="O'Brien M.J."/>
            <person name="Copetti D."/>
            <person name="Mohd Noor M.I."/>
            <person name="Ong R.C."/>
            <person name="Putra M."/>
            <person name="Sireger I.Z."/>
            <person name="Indrioko S."/>
            <person name="Kosugi Y."/>
            <person name="Izuno A."/>
            <person name="Isagi Y."/>
            <person name="Lee S.L."/>
            <person name="Shimizu K.K."/>
        </authorList>
    </citation>
    <scope>NUCLEOTIDE SEQUENCE [LARGE SCALE GENOMIC DNA]</scope>
    <source>
        <strain evidence="2">214</strain>
    </source>
</reference>
<name>A0AAV5MN25_9ROSI</name>
<protein>
    <submittedName>
        <fullName evidence="2">Uncharacterized protein</fullName>
    </submittedName>
</protein>
<keyword evidence="3" id="KW-1185">Reference proteome</keyword>
<organism evidence="2 3">
    <name type="scientific">Rubroshorea leprosula</name>
    <dbReference type="NCBI Taxonomy" id="152421"/>
    <lineage>
        <taxon>Eukaryota</taxon>
        <taxon>Viridiplantae</taxon>
        <taxon>Streptophyta</taxon>
        <taxon>Embryophyta</taxon>
        <taxon>Tracheophyta</taxon>
        <taxon>Spermatophyta</taxon>
        <taxon>Magnoliopsida</taxon>
        <taxon>eudicotyledons</taxon>
        <taxon>Gunneridae</taxon>
        <taxon>Pentapetalae</taxon>
        <taxon>rosids</taxon>
        <taxon>malvids</taxon>
        <taxon>Malvales</taxon>
        <taxon>Dipterocarpaceae</taxon>
        <taxon>Rubroshorea</taxon>
    </lineage>
</organism>
<keyword evidence="1" id="KW-0812">Transmembrane</keyword>
<dbReference type="EMBL" id="BPVZ01000415">
    <property type="protein sequence ID" value="GKV50959.1"/>
    <property type="molecule type" value="Genomic_DNA"/>
</dbReference>
<keyword evidence="1" id="KW-0472">Membrane</keyword>
<evidence type="ECO:0000313" key="3">
    <source>
        <dbReference type="Proteomes" id="UP001054252"/>
    </source>
</evidence>
<comment type="caution">
    <text evidence="2">The sequence shown here is derived from an EMBL/GenBank/DDBJ whole genome shotgun (WGS) entry which is preliminary data.</text>
</comment>
<dbReference type="Proteomes" id="UP001054252">
    <property type="component" value="Unassembled WGS sequence"/>
</dbReference>
<keyword evidence="1" id="KW-1133">Transmembrane helix</keyword>
<sequence length="58" mass="6304">MKWGCISISPHLRSVFSQTPSLFVSQDSLAFAIYLSVWLSILGSDLSLIVLAGSKGEF</sequence>
<proteinExistence type="predicted"/>
<evidence type="ECO:0000256" key="1">
    <source>
        <dbReference type="SAM" id="Phobius"/>
    </source>
</evidence>
<feature type="transmembrane region" description="Helical" evidence="1">
    <location>
        <begin position="31"/>
        <end position="52"/>
    </location>
</feature>
<dbReference type="AlphaFoldDB" id="A0AAV5MN25"/>
<gene>
    <name evidence="2" type="ORF">SLEP1_g57636</name>
</gene>
<accession>A0AAV5MN25</accession>
<evidence type="ECO:0000313" key="2">
    <source>
        <dbReference type="EMBL" id="GKV50959.1"/>
    </source>
</evidence>